<dbReference type="PANTHER" id="PTHR11845:SF13">
    <property type="entry name" value="5'-DEOXYNUCLEOTIDASE HDDC2"/>
    <property type="match status" value="1"/>
</dbReference>
<comment type="subunit">
    <text evidence="4">Homodimer.</text>
</comment>
<evidence type="ECO:0000256" key="6">
    <source>
        <dbReference type="ARBA" id="ARBA00022723"/>
    </source>
</evidence>
<evidence type="ECO:0000256" key="3">
    <source>
        <dbReference type="ARBA" id="ARBA00001941"/>
    </source>
</evidence>
<evidence type="ECO:0000313" key="9">
    <source>
        <dbReference type="EMBL" id="RAY15676.1"/>
    </source>
</evidence>
<keyword evidence="7 9" id="KW-0378">Hydrolase</keyword>
<evidence type="ECO:0000256" key="1">
    <source>
        <dbReference type="ARBA" id="ARBA00001638"/>
    </source>
</evidence>
<dbReference type="SUPFAM" id="SSF109604">
    <property type="entry name" value="HD-domain/PDEase-like"/>
    <property type="match status" value="1"/>
</dbReference>
<feature type="domain" description="HD/PDEase" evidence="8">
    <location>
        <begin position="30"/>
        <end position="144"/>
    </location>
</feature>
<dbReference type="GO" id="GO:0002953">
    <property type="term" value="F:5'-deoxynucleotidase activity"/>
    <property type="evidence" value="ECO:0007669"/>
    <property type="project" value="UniProtKB-EC"/>
</dbReference>
<dbReference type="Pfam" id="PF13023">
    <property type="entry name" value="HD_3"/>
    <property type="match status" value="1"/>
</dbReference>
<dbReference type="InterPro" id="IPR006674">
    <property type="entry name" value="HD_domain"/>
</dbReference>
<protein>
    <recommendedName>
        <fullName evidence="5">5'-deoxynucleotidase</fullName>
        <ecNumber evidence="5">3.1.3.89</ecNumber>
    </recommendedName>
</protein>
<dbReference type="EC" id="3.1.3.89" evidence="5"/>
<evidence type="ECO:0000256" key="7">
    <source>
        <dbReference type="ARBA" id="ARBA00022801"/>
    </source>
</evidence>
<comment type="cofactor">
    <cofactor evidence="3">
        <name>Co(2+)</name>
        <dbReference type="ChEBI" id="CHEBI:48828"/>
    </cofactor>
</comment>
<comment type="catalytic activity">
    <reaction evidence="1">
        <text>a 2'-deoxyribonucleoside 5'-phosphate + H2O = a 2'-deoxyribonucleoside + phosphate</text>
        <dbReference type="Rhea" id="RHEA:36167"/>
        <dbReference type="ChEBI" id="CHEBI:15377"/>
        <dbReference type="ChEBI" id="CHEBI:18274"/>
        <dbReference type="ChEBI" id="CHEBI:43474"/>
        <dbReference type="ChEBI" id="CHEBI:65317"/>
        <dbReference type="EC" id="3.1.3.89"/>
    </reaction>
</comment>
<dbReference type="GO" id="GO:0005737">
    <property type="term" value="C:cytoplasm"/>
    <property type="evidence" value="ECO:0007669"/>
    <property type="project" value="TreeGrafter"/>
</dbReference>
<proteinExistence type="predicted"/>
<gene>
    <name evidence="9" type="ORF">DPM19_07780</name>
</gene>
<evidence type="ECO:0000313" key="10">
    <source>
        <dbReference type="Proteomes" id="UP000251891"/>
    </source>
</evidence>
<dbReference type="PANTHER" id="PTHR11845">
    <property type="entry name" value="5'-DEOXYNUCLEOTIDASE HDDC2"/>
    <property type="match status" value="1"/>
</dbReference>
<dbReference type="InterPro" id="IPR039356">
    <property type="entry name" value="YfbR/HDDC2"/>
</dbReference>
<dbReference type="RefSeq" id="WP_111864146.1">
    <property type="nucleotide sequence ID" value="NZ_QLYX01000003.1"/>
</dbReference>
<dbReference type="Gene3D" id="1.10.3210.10">
    <property type="entry name" value="Hypothetical protein af1432"/>
    <property type="match status" value="1"/>
</dbReference>
<dbReference type="Proteomes" id="UP000251891">
    <property type="component" value="Unassembled WGS sequence"/>
</dbReference>
<keyword evidence="6" id="KW-0479">Metal-binding</keyword>
<evidence type="ECO:0000256" key="2">
    <source>
        <dbReference type="ARBA" id="ARBA00001936"/>
    </source>
</evidence>
<dbReference type="AlphaFoldDB" id="A0A365H9R2"/>
<comment type="cofactor">
    <cofactor evidence="2">
        <name>Mn(2+)</name>
        <dbReference type="ChEBI" id="CHEBI:29035"/>
    </cofactor>
</comment>
<evidence type="ECO:0000256" key="4">
    <source>
        <dbReference type="ARBA" id="ARBA00011738"/>
    </source>
</evidence>
<reference evidence="9 10" key="1">
    <citation type="submission" date="2018-06" db="EMBL/GenBank/DDBJ databases">
        <title>Actinomadura craniellae sp. nov. isolated from marine sponge Craniella sp.</title>
        <authorList>
            <person name="Li L."/>
            <person name="Xu Q.H."/>
            <person name="Lin H.W."/>
            <person name="Lu Y.H."/>
        </authorList>
    </citation>
    <scope>NUCLEOTIDE SEQUENCE [LARGE SCALE GENOMIC DNA]</scope>
    <source>
        <strain evidence="9 10">LHW63021</strain>
    </source>
</reference>
<accession>A0A365H9R2</accession>
<name>A0A365H9R2_9ACTN</name>
<comment type="caution">
    <text evidence="9">The sequence shown here is derived from an EMBL/GenBank/DDBJ whole genome shotgun (WGS) entry which is preliminary data.</text>
</comment>
<organism evidence="9 10">
    <name type="scientific">Actinomadura craniellae</name>
    <dbReference type="NCBI Taxonomy" id="2231787"/>
    <lineage>
        <taxon>Bacteria</taxon>
        <taxon>Bacillati</taxon>
        <taxon>Actinomycetota</taxon>
        <taxon>Actinomycetes</taxon>
        <taxon>Streptosporangiales</taxon>
        <taxon>Thermomonosporaceae</taxon>
        <taxon>Actinomadura</taxon>
    </lineage>
</organism>
<keyword evidence="10" id="KW-1185">Reference proteome</keyword>
<dbReference type="InterPro" id="IPR003607">
    <property type="entry name" value="HD/PDEase_dom"/>
</dbReference>
<sequence length="186" mass="20297">MAGELSGFLFELGVLKRYPRSGWLVAGVADPESVADHSFRTAILASVLAVQEGADPERAALLGLFHDTQEARLTDLHHLAQRYATRAPNEQVTADQVRGLPEPVAKMISRVVGEYEGGESSEAVCARDADALECLIQAVEYREQGNRNMQPFIDTALPRLRTPSARRLAEEVLATGTVAWAERALD</sequence>
<evidence type="ECO:0000259" key="8">
    <source>
        <dbReference type="SMART" id="SM00471"/>
    </source>
</evidence>
<evidence type="ECO:0000256" key="5">
    <source>
        <dbReference type="ARBA" id="ARBA00012964"/>
    </source>
</evidence>
<dbReference type="SMART" id="SM00471">
    <property type="entry name" value="HDc"/>
    <property type="match status" value="1"/>
</dbReference>
<dbReference type="GO" id="GO:0046872">
    <property type="term" value="F:metal ion binding"/>
    <property type="evidence" value="ECO:0007669"/>
    <property type="project" value="UniProtKB-KW"/>
</dbReference>
<dbReference type="OrthoDB" id="9786155at2"/>
<dbReference type="EMBL" id="QLYX01000003">
    <property type="protein sequence ID" value="RAY15676.1"/>
    <property type="molecule type" value="Genomic_DNA"/>
</dbReference>